<keyword evidence="2" id="KW-1185">Reference proteome</keyword>
<organism evidence="1 2">
    <name type="scientific">Batillaria attramentaria</name>
    <dbReference type="NCBI Taxonomy" id="370345"/>
    <lineage>
        <taxon>Eukaryota</taxon>
        <taxon>Metazoa</taxon>
        <taxon>Spiralia</taxon>
        <taxon>Lophotrochozoa</taxon>
        <taxon>Mollusca</taxon>
        <taxon>Gastropoda</taxon>
        <taxon>Caenogastropoda</taxon>
        <taxon>Sorbeoconcha</taxon>
        <taxon>Cerithioidea</taxon>
        <taxon>Batillariidae</taxon>
        <taxon>Batillaria</taxon>
    </lineage>
</organism>
<reference evidence="1 2" key="1">
    <citation type="journal article" date="2023" name="Sci. Data">
        <title>Genome assembly of the Korean intertidal mud-creeper Batillaria attramentaria.</title>
        <authorList>
            <person name="Patra A.K."/>
            <person name="Ho P.T."/>
            <person name="Jun S."/>
            <person name="Lee S.J."/>
            <person name="Kim Y."/>
            <person name="Won Y.J."/>
        </authorList>
    </citation>
    <scope>NUCLEOTIDE SEQUENCE [LARGE SCALE GENOMIC DNA]</scope>
    <source>
        <strain evidence="1">Wonlab-2016</strain>
    </source>
</reference>
<dbReference type="Proteomes" id="UP001519460">
    <property type="component" value="Unassembled WGS sequence"/>
</dbReference>
<evidence type="ECO:0000313" key="2">
    <source>
        <dbReference type="Proteomes" id="UP001519460"/>
    </source>
</evidence>
<accession>A0ABD0L4F7</accession>
<protein>
    <submittedName>
        <fullName evidence="1">Uncharacterized protein</fullName>
    </submittedName>
</protein>
<sequence>MLNGQEVVSTHASRSSALEVTSVSKERTNCQARLRTLESETESNCAIIRIPCNPVILCFAWNFQQLQLLGISPTCGRRRASVVFSVLSNFSGGLVSSDTCEVCVKRLSHHHFQQPA</sequence>
<gene>
    <name evidence="1" type="ORF">BaRGS_00014886</name>
</gene>
<name>A0ABD0L4F7_9CAEN</name>
<comment type="caution">
    <text evidence="1">The sequence shown here is derived from an EMBL/GenBank/DDBJ whole genome shotgun (WGS) entry which is preliminary data.</text>
</comment>
<proteinExistence type="predicted"/>
<dbReference type="AlphaFoldDB" id="A0ABD0L4F7"/>
<dbReference type="EMBL" id="JACVVK020000088">
    <property type="protein sequence ID" value="KAK7494004.1"/>
    <property type="molecule type" value="Genomic_DNA"/>
</dbReference>
<evidence type="ECO:0000313" key="1">
    <source>
        <dbReference type="EMBL" id="KAK7494004.1"/>
    </source>
</evidence>